<dbReference type="EMBL" id="JBHPBY010000383">
    <property type="protein sequence ID" value="MFC1852886.1"/>
    <property type="molecule type" value="Genomic_DNA"/>
</dbReference>
<keyword evidence="3" id="KW-1185">Reference proteome</keyword>
<evidence type="ECO:0000313" key="3">
    <source>
        <dbReference type="Proteomes" id="UP001594351"/>
    </source>
</evidence>
<dbReference type="InterPro" id="IPR036866">
    <property type="entry name" value="RibonucZ/Hydroxyglut_hydro"/>
</dbReference>
<organism evidence="2 3">
    <name type="scientific">candidate division CSSED10-310 bacterium</name>
    <dbReference type="NCBI Taxonomy" id="2855610"/>
    <lineage>
        <taxon>Bacteria</taxon>
        <taxon>Bacteria division CSSED10-310</taxon>
    </lineage>
</organism>
<dbReference type="Pfam" id="PF12706">
    <property type="entry name" value="Lactamase_B_2"/>
    <property type="match status" value="1"/>
</dbReference>
<protein>
    <submittedName>
        <fullName evidence="2">MBL fold metallo-hydrolase</fullName>
    </submittedName>
</protein>
<evidence type="ECO:0000259" key="1">
    <source>
        <dbReference type="Pfam" id="PF12706"/>
    </source>
</evidence>
<dbReference type="PANTHER" id="PTHR46018:SF2">
    <property type="entry name" value="ZINC PHOSPHODIESTERASE ELAC PROTEIN 1"/>
    <property type="match status" value="1"/>
</dbReference>
<sequence>MHILILGSAGAVPFLKRDTTMLALTIQQDYMLIDCGGSLVHRMNWCQFPWQKISSLFITHRHIDHIYGFPHLIQAFYLIGRRKPFTIYGPEDVITILPEVMRAFLLKESKLKFPLIFQSVAVTGKRSILETEHVKVSACPVVHGVPALAYRFKDKKTGVNFVYSGDTGPCTELINFANQTDLLIHETSFLVESRASDCGIHSTVADAAKIATLAKTSHLCLIHFNSEPQTKEAAVLKEAMQYFSGRVIISHDLMRIDLDQSEVTLRASRFQI</sequence>
<proteinExistence type="predicted"/>
<evidence type="ECO:0000313" key="2">
    <source>
        <dbReference type="EMBL" id="MFC1852886.1"/>
    </source>
</evidence>
<dbReference type="SUPFAM" id="SSF56281">
    <property type="entry name" value="Metallo-hydrolase/oxidoreductase"/>
    <property type="match status" value="1"/>
</dbReference>
<dbReference type="Gene3D" id="3.60.15.10">
    <property type="entry name" value="Ribonuclease Z/Hydroxyacylglutathione hydrolase-like"/>
    <property type="match status" value="1"/>
</dbReference>
<dbReference type="PANTHER" id="PTHR46018">
    <property type="entry name" value="ZINC PHOSPHODIESTERASE ELAC PROTEIN 1"/>
    <property type="match status" value="1"/>
</dbReference>
<gene>
    <name evidence="2" type="ORF">ACFL27_22025</name>
</gene>
<name>A0ABV6Z3G7_UNCC1</name>
<dbReference type="InterPro" id="IPR001279">
    <property type="entry name" value="Metallo-B-lactamas"/>
</dbReference>
<feature type="domain" description="Metallo-beta-lactamase" evidence="1">
    <location>
        <begin position="31"/>
        <end position="224"/>
    </location>
</feature>
<dbReference type="Proteomes" id="UP001594351">
    <property type="component" value="Unassembled WGS sequence"/>
</dbReference>
<accession>A0ABV6Z3G7</accession>
<reference evidence="2 3" key="1">
    <citation type="submission" date="2024-09" db="EMBL/GenBank/DDBJ databases">
        <title>Laminarin stimulates single cell rates of sulfate reduction while oxygen inhibits transcriptomic activity in coastal marine sediment.</title>
        <authorList>
            <person name="Lindsay M."/>
            <person name="Orcutt B."/>
            <person name="Emerson D."/>
            <person name="Stepanauskas R."/>
            <person name="D'Angelo T."/>
        </authorList>
    </citation>
    <scope>NUCLEOTIDE SEQUENCE [LARGE SCALE GENOMIC DNA]</scope>
    <source>
        <strain evidence="2">SAG AM-311-K15</strain>
    </source>
</reference>
<comment type="caution">
    <text evidence="2">The sequence shown here is derived from an EMBL/GenBank/DDBJ whole genome shotgun (WGS) entry which is preliminary data.</text>
</comment>